<name>A0A239GS51_9RHOB</name>
<accession>A0A239GS51</accession>
<dbReference type="SUPFAM" id="SSF51621">
    <property type="entry name" value="Phosphoenolpyruvate/pyruvate domain"/>
    <property type="match status" value="1"/>
</dbReference>
<dbReference type="PANTHER" id="PTHR42905:SF16">
    <property type="entry name" value="CARBOXYPHOSPHONOENOLPYRUVATE PHOSPHONOMUTASE-LIKE PROTEIN (AFU_ORTHOLOGUE AFUA_5G07230)"/>
    <property type="match status" value="1"/>
</dbReference>
<dbReference type="OrthoDB" id="9785398at2"/>
<dbReference type="CDD" id="cd00377">
    <property type="entry name" value="ICL_PEPM"/>
    <property type="match status" value="1"/>
</dbReference>
<gene>
    <name evidence="1" type="ORF">SAMN04488078_102855</name>
</gene>
<sequence length="267" mass="27964">MPDSFRDMHRPGSPFILANAWDAGSARMLVALGAKAIGTSSAAHAFTLGRPDTGTITRDEALAHAQSLVSAVNVPVSGDFENGFGEAPETCAETVRLAAEVGLAGICIEDTALPGDTPYDASLSTERIRAAASAARALPRDFFLVAQADGILTGHYNTDEAITRIRAFEAAGTDAVYVPAPPSMEALGRLVQATNLPFNALVSGPFAKHSRAEFAALGVARLSLGSALARATYRTIHTAGKDMFGTNSRFDTLSDALPFDVLDPMLK</sequence>
<dbReference type="InterPro" id="IPR039556">
    <property type="entry name" value="ICL/PEPM"/>
</dbReference>
<dbReference type="InterPro" id="IPR015813">
    <property type="entry name" value="Pyrv/PenolPyrv_kinase-like_dom"/>
</dbReference>
<dbReference type="AlphaFoldDB" id="A0A239GS51"/>
<evidence type="ECO:0000313" key="2">
    <source>
        <dbReference type="Proteomes" id="UP000198440"/>
    </source>
</evidence>
<dbReference type="Gene3D" id="3.20.20.60">
    <property type="entry name" value="Phosphoenolpyruvate-binding domains"/>
    <property type="match status" value="1"/>
</dbReference>
<dbReference type="GO" id="GO:0016829">
    <property type="term" value="F:lyase activity"/>
    <property type="evidence" value="ECO:0007669"/>
    <property type="project" value="UniProtKB-KW"/>
</dbReference>
<keyword evidence="1" id="KW-0456">Lyase</keyword>
<reference evidence="1 2" key="1">
    <citation type="submission" date="2017-06" db="EMBL/GenBank/DDBJ databases">
        <authorList>
            <person name="Kim H.J."/>
            <person name="Triplett B.A."/>
        </authorList>
    </citation>
    <scope>NUCLEOTIDE SEQUENCE [LARGE SCALE GENOMIC DNA]</scope>
    <source>
        <strain evidence="1 2">DSM 11445</strain>
    </source>
</reference>
<organism evidence="1 2">
    <name type="scientific">Antarctobacter heliothermus</name>
    <dbReference type="NCBI Taxonomy" id="74033"/>
    <lineage>
        <taxon>Bacteria</taxon>
        <taxon>Pseudomonadati</taxon>
        <taxon>Pseudomonadota</taxon>
        <taxon>Alphaproteobacteria</taxon>
        <taxon>Rhodobacterales</taxon>
        <taxon>Roseobacteraceae</taxon>
        <taxon>Antarctobacter</taxon>
    </lineage>
</organism>
<evidence type="ECO:0000313" key="1">
    <source>
        <dbReference type="EMBL" id="SNS72039.1"/>
    </source>
</evidence>
<dbReference type="EMBL" id="FZON01000028">
    <property type="protein sequence ID" value="SNS72039.1"/>
    <property type="molecule type" value="Genomic_DNA"/>
</dbReference>
<dbReference type="Pfam" id="PF13714">
    <property type="entry name" value="PEP_mutase"/>
    <property type="match status" value="1"/>
</dbReference>
<dbReference type="Proteomes" id="UP000198440">
    <property type="component" value="Unassembled WGS sequence"/>
</dbReference>
<protein>
    <submittedName>
        <fullName evidence="1">2-Methylisocitrate lyase, PEP mutase family</fullName>
    </submittedName>
</protein>
<dbReference type="PANTHER" id="PTHR42905">
    <property type="entry name" value="PHOSPHOENOLPYRUVATE CARBOXYLASE"/>
    <property type="match status" value="1"/>
</dbReference>
<dbReference type="RefSeq" id="WP_089278622.1">
    <property type="nucleotide sequence ID" value="NZ_FZON01000028.1"/>
</dbReference>
<dbReference type="InterPro" id="IPR040442">
    <property type="entry name" value="Pyrv_kinase-like_dom_sf"/>
</dbReference>
<proteinExistence type="predicted"/>